<dbReference type="EMBL" id="JAWDJX010000035">
    <property type="protein sequence ID" value="KAK3050043.1"/>
    <property type="molecule type" value="Genomic_DNA"/>
</dbReference>
<sequence>MGSQSGTCFLKAQMPGDSYVMKSDSNYVSCSKVNMTASAPGATDTPSSSSSSKNHIIVIVGGVLGGVAFIILLLVLIAFLAKRKRRKVEERRATITHNMQGPFESDQLHDNAGHQRQGSSSHDVFAPYGGYYRGSQLDDPAIMNKWQGGTPPGMRAEGETELLPLIYQPTMPQRTDHLAMPDAAAFRPSPRDSGSRSPRFHEHLDDDPYQLSFRSMMPPSPANDSPTLGRLRLRPPATPLADQVRRQQHIAYRAPVPNINPHDAASRSGNEVESRGPYSTRCVSPVSPASNNDPLDRDFAVSPLFSSNKGDKW</sequence>
<feature type="compositionally biased region" description="Polar residues" evidence="1">
    <location>
        <begin position="304"/>
        <end position="313"/>
    </location>
</feature>
<keyword evidence="4" id="KW-1185">Reference proteome</keyword>
<gene>
    <name evidence="3" type="ORF">LTR09_008698</name>
</gene>
<feature type="transmembrane region" description="Helical" evidence="2">
    <location>
        <begin position="56"/>
        <end position="81"/>
    </location>
</feature>
<evidence type="ECO:0000313" key="4">
    <source>
        <dbReference type="Proteomes" id="UP001271007"/>
    </source>
</evidence>
<proteinExistence type="predicted"/>
<accession>A0AAJ0G641</accession>
<name>A0AAJ0G641_9PEZI</name>
<evidence type="ECO:0000256" key="2">
    <source>
        <dbReference type="SAM" id="Phobius"/>
    </source>
</evidence>
<evidence type="ECO:0000313" key="3">
    <source>
        <dbReference type="EMBL" id="KAK3050043.1"/>
    </source>
</evidence>
<comment type="caution">
    <text evidence="3">The sequence shown here is derived from an EMBL/GenBank/DDBJ whole genome shotgun (WGS) entry which is preliminary data.</text>
</comment>
<keyword evidence="2" id="KW-0812">Transmembrane</keyword>
<keyword evidence="2" id="KW-0472">Membrane</keyword>
<dbReference type="AlphaFoldDB" id="A0AAJ0G641"/>
<organism evidence="3 4">
    <name type="scientific">Extremus antarcticus</name>
    <dbReference type="NCBI Taxonomy" id="702011"/>
    <lineage>
        <taxon>Eukaryota</taxon>
        <taxon>Fungi</taxon>
        <taxon>Dikarya</taxon>
        <taxon>Ascomycota</taxon>
        <taxon>Pezizomycotina</taxon>
        <taxon>Dothideomycetes</taxon>
        <taxon>Dothideomycetidae</taxon>
        <taxon>Mycosphaerellales</taxon>
        <taxon>Extremaceae</taxon>
        <taxon>Extremus</taxon>
    </lineage>
</organism>
<feature type="region of interest" description="Disordered" evidence="1">
    <location>
        <begin position="94"/>
        <end position="121"/>
    </location>
</feature>
<reference evidence="3" key="1">
    <citation type="submission" date="2023-04" db="EMBL/GenBank/DDBJ databases">
        <title>Black Yeasts Isolated from many extreme environments.</title>
        <authorList>
            <person name="Coleine C."/>
            <person name="Stajich J.E."/>
            <person name="Selbmann L."/>
        </authorList>
    </citation>
    <scope>NUCLEOTIDE SEQUENCE</scope>
    <source>
        <strain evidence="3">CCFEE 5312</strain>
    </source>
</reference>
<dbReference type="Proteomes" id="UP001271007">
    <property type="component" value="Unassembled WGS sequence"/>
</dbReference>
<evidence type="ECO:0000256" key="1">
    <source>
        <dbReference type="SAM" id="MobiDB-lite"/>
    </source>
</evidence>
<feature type="region of interest" description="Disordered" evidence="1">
    <location>
        <begin position="185"/>
        <end position="231"/>
    </location>
</feature>
<keyword evidence="2" id="KW-1133">Transmembrane helix</keyword>
<protein>
    <submittedName>
        <fullName evidence="3">Uncharacterized protein</fullName>
    </submittedName>
</protein>
<feature type="compositionally biased region" description="Basic and acidic residues" evidence="1">
    <location>
        <begin position="189"/>
        <end position="206"/>
    </location>
</feature>
<feature type="region of interest" description="Disordered" evidence="1">
    <location>
        <begin position="252"/>
        <end position="313"/>
    </location>
</feature>